<evidence type="ECO:0000313" key="2">
    <source>
        <dbReference type="EMBL" id="WAE39658.1"/>
    </source>
</evidence>
<evidence type="ECO:0000256" key="1">
    <source>
        <dbReference type="SAM" id="MobiDB-lite"/>
    </source>
</evidence>
<feature type="region of interest" description="Disordered" evidence="1">
    <location>
        <begin position="17"/>
        <end position="75"/>
    </location>
</feature>
<organism evidence="2 3">
    <name type="scientific">Methanophagales virus GBV303</name>
    <dbReference type="NCBI Taxonomy" id="2986514"/>
    <lineage>
        <taxon>Viruses</taxon>
        <taxon>Viruses incertae sedis</taxon>
        <taxon>Itzamnaviridae</taxon>
        <taxon>Demiitzamnavirus</taxon>
        <taxon>Demiitzamnavirus mexicoense</taxon>
    </lineage>
</organism>
<sequence length="797" mass="87949">MIFDFFGYITTTYFKPPKPTMERLERRQEEWRRKYMPYATHPASPKPTPSSPPPPTPTRVVKPPSPPTITPPRISPPKIPTFDIMGFSQQIRRELRREGVPVWYYTGKLQVPTPQKVWKGIQYITGFASKLAERAERKYESVVVQPVLAKVAPEGATPTEQIRRGVAGGLVRTPIALTGIPILRMGFKGIATPSGLKKEFGEMVKYAKKRPFEVGAETATTILAPYAYKKLPVRPTISVAEFPRGRIASLGIEIKKLHGEATFKPLVSFGKSKIVKPISLGKPKIRGEILSKEAYTPQTPFERGIALEYMQRKAPFELGKIEWGIKSQQIIKGVKAKPRELGDVIRDVVEKEHNLPAGTGDVVIKELRRAKARVYGSIMQEAIGRQLGVNALPRTPRDIDVQVRDPAEFAKRVAEAINKKAGREVVKVEGESVIVKASGEKLFDIHPIGFGEISLEGGILAREGGYLAYGFKTGKLIKTKEKIWTTTLSEQALRKFSGAVELRAKPVEFGEVRGYIAPAHAGRVKDIFDYFFAGKATVERLRMLGKARKASELEFRLNRWIESWGEGVAEKARKMWEEAQKQGRVRVELGAFEGGIGVRELVRPSLAIGGKSTAISASVFAVKSPFTSSLHTTSPVVRSAFTSLSNAVRSSGLVSRSVSRGVSRSAVSSVISTTPSPSVSRSTSTRKSISPFTSISSSVFSAFSSTSSVVSRMSRGSVSRSEFSKFSRSVSKASRGGKSISSAFFSLSARAEYPKWKGRKKKEFEFRKMLEEGVASKFLKITPIASPEELLKGVLRR</sequence>
<protein>
    <submittedName>
        <fullName evidence="2">Uncharacterized protein</fullName>
    </submittedName>
</protein>
<dbReference type="Proteomes" id="UP001156932">
    <property type="component" value="Segment"/>
</dbReference>
<feature type="compositionally biased region" description="Pro residues" evidence="1">
    <location>
        <begin position="44"/>
        <end position="75"/>
    </location>
</feature>
<dbReference type="EMBL" id="OP880254">
    <property type="protein sequence ID" value="WAE39658.1"/>
    <property type="molecule type" value="Genomic_DNA"/>
</dbReference>
<proteinExistence type="predicted"/>
<gene>
    <name evidence="2" type="ORF">NNKAGPMP_00022</name>
</gene>
<reference evidence="2 3" key="1">
    <citation type="submission" date="2022-10" db="EMBL/GenBank/DDBJ databases">
        <title>Evolutionary Diversification of Methanotrophic Ca. Methanophagales (ANME-1) and Their Expansive Virome.</title>
        <authorList>
            <person name="Laso-Perez R."/>
            <person name="Wu F."/>
            <person name="Cremiere A."/>
            <person name="Speth D.R."/>
            <person name="Magyar J.S."/>
            <person name="Krupovic M."/>
            <person name="Orphan V.J."/>
        </authorList>
    </citation>
    <scope>NUCLEOTIDE SEQUENCE [LARGE SCALE GENOMIC DNA]</scope>
</reference>
<accession>A0A9E8VBW5</accession>
<feature type="compositionally biased region" description="Basic and acidic residues" evidence="1">
    <location>
        <begin position="20"/>
        <end position="33"/>
    </location>
</feature>
<evidence type="ECO:0000313" key="3">
    <source>
        <dbReference type="Proteomes" id="UP001156932"/>
    </source>
</evidence>
<keyword evidence="3" id="KW-1185">Reference proteome</keyword>
<name>A0A9E8VBW5_9VIRU</name>